<accession>A0A6P2CVI5</accession>
<reference evidence="1 2" key="1">
    <citation type="submission" date="2019-05" db="EMBL/GenBank/DDBJ databases">
        <authorList>
            <consortium name="Science for Life Laboratories"/>
        </authorList>
    </citation>
    <scope>NUCLEOTIDE SEQUENCE [LARGE SCALE GENOMIC DNA]</scope>
    <source>
        <strain evidence="1">Soil9</strain>
    </source>
</reference>
<evidence type="ECO:0000313" key="1">
    <source>
        <dbReference type="EMBL" id="VTR92165.1"/>
    </source>
</evidence>
<organism evidence="1 2">
    <name type="scientific">Gemmata massiliana</name>
    <dbReference type="NCBI Taxonomy" id="1210884"/>
    <lineage>
        <taxon>Bacteria</taxon>
        <taxon>Pseudomonadati</taxon>
        <taxon>Planctomycetota</taxon>
        <taxon>Planctomycetia</taxon>
        <taxon>Gemmatales</taxon>
        <taxon>Gemmataceae</taxon>
        <taxon>Gemmata</taxon>
    </lineage>
</organism>
<protein>
    <submittedName>
        <fullName evidence="1">Uncharacterized protein</fullName>
    </submittedName>
</protein>
<dbReference type="AlphaFoldDB" id="A0A6P2CVI5"/>
<evidence type="ECO:0000313" key="2">
    <source>
        <dbReference type="Proteomes" id="UP000464178"/>
    </source>
</evidence>
<dbReference type="RefSeq" id="WP_162667068.1">
    <property type="nucleotide sequence ID" value="NZ_LR593886.1"/>
</dbReference>
<keyword evidence="2" id="KW-1185">Reference proteome</keyword>
<dbReference type="Pfam" id="PF16459">
    <property type="entry name" value="Phage_TAC_13"/>
    <property type="match status" value="1"/>
</dbReference>
<sequence length="101" mass="10419">MTKADAIAALKKKPVAVTVGDVTVFVKPLTIAGKEQFAAWRQGNPNAGVVAPLLAASLCDDTGALLFAGPEEVADLDADLSDKVCNTILDINGMRAPDAPE</sequence>
<dbReference type="InterPro" id="IPR024410">
    <property type="entry name" value="Phage_TAC_12"/>
</dbReference>
<gene>
    <name evidence="1" type="ORF">SOIL9_55490</name>
</gene>
<proteinExistence type="predicted"/>
<dbReference type="KEGG" id="gms:SOIL9_55490"/>
<dbReference type="Proteomes" id="UP000464178">
    <property type="component" value="Chromosome"/>
</dbReference>
<name>A0A6P2CVI5_9BACT</name>
<dbReference type="EMBL" id="LR593886">
    <property type="protein sequence ID" value="VTR92165.1"/>
    <property type="molecule type" value="Genomic_DNA"/>
</dbReference>